<comment type="caution">
    <text evidence="1">The sequence shown here is derived from an EMBL/GenBank/DDBJ whole genome shotgun (WGS) entry which is preliminary data.</text>
</comment>
<reference evidence="1 2" key="1">
    <citation type="journal article" date="2021" name="Appl. Environ. Microbiol.">
        <title>Genetic linkage and physical mapping for an oyster mushroom Pleurotus cornucopiae and QTL analysis for the trait cap color.</title>
        <authorList>
            <person name="Zhang Y."/>
            <person name="Gao W."/>
            <person name="Sonnenberg A."/>
            <person name="Chen Q."/>
            <person name="Zhang J."/>
            <person name="Huang C."/>
        </authorList>
    </citation>
    <scope>NUCLEOTIDE SEQUENCE [LARGE SCALE GENOMIC DNA]</scope>
    <source>
        <strain evidence="1">CCMSSC00406</strain>
    </source>
</reference>
<organism evidence="1 2">
    <name type="scientific">Pleurotus cornucopiae</name>
    <name type="common">Cornucopia mushroom</name>
    <dbReference type="NCBI Taxonomy" id="5321"/>
    <lineage>
        <taxon>Eukaryota</taxon>
        <taxon>Fungi</taxon>
        <taxon>Dikarya</taxon>
        <taxon>Basidiomycota</taxon>
        <taxon>Agaricomycotina</taxon>
        <taxon>Agaricomycetes</taxon>
        <taxon>Agaricomycetidae</taxon>
        <taxon>Agaricales</taxon>
        <taxon>Pleurotineae</taxon>
        <taxon>Pleurotaceae</taxon>
        <taxon>Pleurotus</taxon>
    </lineage>
</organism>
<gene>
    <name evidence="1" type="ORF">CCMSSC00406_0003924</name>
</gene>
<keyword evidence="2" id="KW-1185">Reference proteome</keyword>
<dbReference type="Proteomes" id="UP000824881">
    <property type="component" value="Unassembled WGS sequence"/>
</dbReference>
<sequence>MCINDNSAALSAHYLSSQLSALWKNADDCVATEAKSPVVNLHSANYEKHKYTRSLAQWHFAGKRAPKGDVSKDSLFFYALFKEPKLEFICNHEAALYLTVAEGHCNKVYPGKTNVPGYKSNPKDNVDIKGLKVAFRLPFTRHVLEGHDKVIGNGPGHLIQMTILDFKNPRLVLFADELDYSLKDAASFYLKKYLHFLQFAGHHVLFDLPDFDNDTYRHTIDYSLVSKALTTNPGLCKDVDVFGISLFSINEYLKTTWLDVASREFTGRSSSDPLADCIWEVRSNTLSNHYGHFHIRFEPQSIQSLCRTEVVLTLTASEIEFFASSNFQLSAIDSFRDWKFAFVLDVIQDKSHEVTLLKLDLGSARYSDHYSTKVTGDAAEFFQQIVRFLRDEYLSLLVQYGYHVIFSPHSGFDEEPDFSDIGEDSEWKIGVDVSGPSHSATIMWGETVRKISLHGFDHMLAISEEAINALFSSMHTVFNHGFLHTYSARNMTVEFLPIKVKLLSNGNALVIFNIEVGSMTFENGQKKYNFDAWSFAYETRIMMVEQKSITWEQAVVELFGKTYIQKVPNVQTIKHIILDFARAEYVGKQSLMPGMWDNDSRSAVHRLKNILEFMGDYLQVLAKYGHNVIHSVPILPASEAFGLTDATFRVLSKDVVTVANCVYRHTAPVLMVFGMTQGRPMPDTHIPWGSGWVFPQSHGSLCLSNKVFLEGRLLPALAVINTKTTVVPRFPNEGEEEYKVYLTTWDQHRYRKDKACDWTLLEGTADWLEYGWEHRDEWKYEHSGTREANEGFSVLCHTKHQLILPTTYRASSMEIKLNGQSILRVKDIKNDRTKETKATWSAVIVAKTDAAGLHISLRQPVLPVFDHSESVEVWSSFNTDVELRRHLPNVINIDAVLSELRTALEGDWRWAAAALGTYNLASPVFTKNGDLIVQLRQIYDSSTVAIEAAAVTQSNSASIAYNKETGNVATSNRLESAPLSNGINGLNGVNGANGRTPAIHLEAPQMERAFSNSTASSGGDSPLRTPGGSDDGNNRDIDVASDDEQTPLMDEAPIITKPPAGMADMEVGKVSLEADETVAPAVELEPGF</sequence>
<protein>
    <submittedName>
        <fullName evidence="1">Uncharacterized protein</fullName>
    </submittedName>
</protein>
<accession>A0ACB7ISJ3</accession>
<evidence type="ECO:0000313" key="2">
    <source>
        <dbReference type="Proteomes" id="UP000824881"/>
    </source>
</evidence>
<proteinExistence type="predicted"/>
<dbReference type="EMBL" id="WQMT02000007">
    <property type="protein sequence ID" value="KAG9220468.1"/>
    <property type="molecule type" value="Genomic_DNA"/>
</dbReference>
<name>A0ACB7ISJ3_PLECO</name>
<evidence type="ECO:0000313" key="1">
    <source>
        <dbReference type="EMBL" id="KAG9220468.1"/>
    </source>
</evidence>